<evidence type="ECO:0000256" key="1">
    <source>
        <dbReference type="ARBA" id="ARBA00007447"/>
    </source>
</evidence>
<dbReference type="SUPFAM" id="SSF50630">
    <property type="entry name" value="Acid proteases"/>
    <property type="match status" value="1"/>
</dbReference>
<protein>
    <recommendedName>
        <fullName evidence="3">Peptidase A1 domain-containing protein</fullName>
    </recommendedName>
</protein>
<accession>A0AAV5RC71</accession>
<evidence type="ECO:0000313" key="4">
    <source>
        <dbReference type="EMBL" id="GMM49053.1"/>
    </source>
</evidence>
<dbReference type="InterPro" id="IPR001461">
    <property type="entry name" value="Aspartic_peptidase_A1"/>
</dbReference>
<keyword evidence="2" id="KW-0732">Signal</keyword>
<organism evidence="4 5">
    <name type="scientific">Starmerella bacillaris</name>
    <name type="common">Yeast</name>
    <name type="synonym">Candida zemplinina</name>
    <dbReference type="NCBI Taxonomy" id="1247836"/>
    <lineage>
        <taxon>Eukaryota</taxon>
        <taxon>Fungi</taxon>
        <taxon>Dikarya</taxon>
        <taxon>Ascomycota</taxon>
        <taxon>Saccharomycotina</taxon>
        <taxon>Dipodascomycetes</taxon>
        <taxon>Dipodascales</taxon>
        <taxon>Trichomonascaceae</taxon>
        <taxon>Starmerella</taxon>
    </lineage>
</organism>
<dbReference type="PROSITE" id="PS51767">
    <property type="entry name" value="PEPTIDASE_A1"/>
    <property type="match status" value="1"/>
</dbReference>
<dbReference type="PANTHER" id="PTHR47966">
    <property type="entry name" value="BETA-SITE APP-CLEAVING ENZYME, ISOFORM A-RELATED"/>
    <property type="match status" value="1"/>
</dbReference>
<feature type="domain" description="Peptidase A1" evidence="3">
    <location>
        <begin position="37"/>
        <end position="388"/>
    </location>
</feature>
<dbReference type="PRINTS" id="PR00792">
    <property type="entry name" value="PEPSIN"/>
</dbReference>
<keyword evidence="5" id="KW-1185">Reference proteome</keyword>
<dbReference type="GO" id="GO:0004190">
    <property type="term" value="F:aspartic-type endopeptidase activity"/>
    <property type="evidence" value="ECO:0007669"/>
    <property type="project" value="InterPro"/>
</dbReference>
<feature type="signal peptide" evidence="2">
    <location>
        <begin position="1"/>
        <end position="15"/>
    </location>
</feature>
<name>A0AAV5RC71_STABA</name>
<dbReference type="AlphaFoldDB" id="A0AAV5RC71"/>
<comment type="caution">
    <text evidence="4">The sequence shown here is derived from an EMBL/GenBank/DDBJ whole genome shotgun (WGS) entry which is preliminary data.</text>
</comment>
<sequence length="506" mass="54603">MLLYPWVLLVSLCLANHSDEYLPGYYQQAFTVSDSLYSFNLYLGTPPQMLTVYLDFGSADLFISSGANDCAKEVCSIYGNYPYFNTNDSDSFSFSGSFFTSSLSSDSLIVTAEWATDIINFMNVTLDNFTLAYHDNVVAETIQGSYGTSSYISWTSAMCYLGIGPKGLEESVQWVYDGHPGPTYPNFLYSLPGVEPVYSIWVNPGTNTDGVVTFGAIDTAQFIPGTLVTVPIVNQQNIWSEVIEPVYLGVSVNSLTVNLMQPENLTNWINQTLVITSDVAVFDSKANFSLPQTYLEQLGTALSAVWSGSKGMYLMRCDLEGEIVIAISGFEFQIPLQEQLIPLGFSDTRGIGVCGLNIGVSKNVIFSNNLLQKYYVVVDYIANEIAFGSAAKVGEVTSSTKIVTFSGSIPYATPAILYNATQIVSGLEATVGVSYIPTGLVLPATVSSAYVLGGTPVPTVETKLNAAVSTRSMAKVTEASNAAGTTHAPRGQSFLYALVTLLFSLL</sequence>
<dbReference type="Pfam" id="PF00026">
    <property type="entry name" value="Asp"/>
    <property type="match status" value="1"/>
</dbReference>
<evidence type="ECO:0000313" key="5">
    <source>
        <dbReference type="Proteomes" id="UP001362899"/>
    </source>
</evidence>
<dbReference type="EMBL" id="BTGC01000001">
    <property type="protein sequence ID" value="GMM49053.1"/>
    <property type="molecule type" value="Genomic_DNA"/>
</dbReference>
<dbReference type="PANTHER" id="PTHR47966:SF73">
    <property type="entry name" value="PEPTIDASE A1 DOMAIN-CONTAINING PROTEIN"/>
    <property type="match status" value="1"/>
</dbReference>
<proteinExistence type="inferred from homology"/>
<evidence type="ECO:0000256" key="2">
    <source>
        <dbReference type="SAM" id="SignalP"/>
    </source>
</evidence>
<gene>
    <name evidence="4" type="ORF">DASB73_000110</name>
</gene>
<dbReference type="GO" id="GO:0006508">
    <property type="term" value="P:proteolysis"/>
    <property type="evidence" value="ECO:0007669"/>
    <property type="project" value="InterPro"/>
</dbReference>
<reference evidence="4 5" key="1">
    <citation type="journal article" date="2023" name="Elife">
        <title>Identification of key yeast species and microbe-microbe interactions impacting larval growth of Drosophila in the wild.</title>
        <authorList>
            <person name="Mure A."/>
            <person name="Sugiura Y."/>
            <person name="Maeda R."/>
            <person name="Honda K."/>
            <person name="Sakurai N."/>
            <person name="Takahashi Y."/>
            <person name="Watada M."/>
            <person name="Katoh T."/>
            <person name="Gotoh A."/>
            <person name="Gotoh Y."/>
            <person name="Taniguchi I."/>
            <person name="Nakamura K."/>
            <person name="Hayashi T."/>
            <person name="Katayama T."/>
            <person name="Uemura T."/>
            <person name="Hattori Y."/>
        </authorList>
    </citation>
    <scope>NUCLEOTIDE SEQUENCE [LARGE SCALE GENOMIC DNA]</scope>
    <source>
        <strain evidence="4 5">SB-73</strain>
    </source>
</reference>
<dbReference type="InterPro" id="IPR021109">
    <property type="entry name" value="Peptidase_aspartic_dom_sf"/>
</dbReference>
<dbReference type="InterPro" id="IPR033121">
    <property type="entry name" value="PEPTIDASE_A1"/>
</dbReference>
<feature type="chain" id="PRO_5043966496" description="Peptidase A1 domain-containing protein" evidence="2">
    <location>
        <begin position="16"/>
        <end position="506"/>
    </location>
</feature>
<dbReference type="Proteomes" id="UP001362899">
    <property type="component" value="Unassembled WGS sequence"/>
</dbReference>
<dbReference type="Gene3D" id="2.40.70.10">
    <property type="entry name" value="Acid Proteases"/>
    <property type="match status" value="2"/>
</dbReference>
<comment type="similarity">
    <text evidence="1">Belongs to the peptidase A1 family.</text>
</comment>
<evidence type="ECO:0000259" key="3">
    <source>
        <dbReference type="PROSITE" id="PS51767"/>
    </source>
</evidence>